<keyword evidence="2" id="KW-0479">Metal-binding</keyword>
<evidence type="ECO:0000313" key="9">
    <source>
        <dbReference type="EMBL" id="AWR99306.1"/>
    </source>
</evidence>
<keyword evidence="10" id="KW-1185">Reference proteome</keyword>
<comment type="cofactor">
    <cofactor evidence="6">
        <name>Zn(2+)</name>
        <dbReference type="ChEBI" id="CHEBI:29105"/>
    </cofactor>
    <text evidence="6">Binds 1 zinc ion per subunit.</text>
</comment>
<dbReference type="GO" id="GO:0046872">
    <property type="term" value="F:metal ion binding"/>
    <property type="evidence" value="ECO:0007669"/>
    <property type="project" value="UniProtKB-KW"/>
</dbReference>
<accession>A0A2U9ITE3</accession>
<dbReference type="GO" id="GO:0016020">
    <property type="term" value="C:membrane"/>
    <property type="evidence" value="ECO:0007669"/>
    <property type="project" value="TreeGrafter"/>
</dbReference>
<keyword evidence="7" id="KW-1133">Transmembrane helix</keyword>
<gene>
    <name evidence="9" type="ORF">DFR87_05845</name>
</gene>
<dbReference type="PANTHER" id="PTHR22726:SF1">
    <property type="entry name" value="METALLOENDOPEPTIDASE OMA1, MITOCHONDRIAL"/>
    <property type="match status" value="1"/>
</dbReference>
<evidence type="ECO:0000256" key="3">
    <source>
        <dbReference type="ARBA" id="ARBA00022801"/>
    </source>
</evidence>
<dbReference type="KEGG" id="mhk:DFR87_05845"/>
<keyword evidence="3 6" id="KW-0378">Hydrolase</keyword>
<dbReference type="Proteomes" id="UP000247586">
    <property type="component" value="Chromosome"/>
</dbReference>
<dbReference type="InterPro" id="IPR051156">
    <property type="entry name" value="Mito/Outer_Membr_Metalloprot"/>
</dbReference>
<dbReference type="RefSeq" id="WP_054836395.1">
    <property type="nucleotide sequence ID" value="NZ_BBBA01000004.1"/>
</dbReference>
<reference evidence="10" key="3">
    <citation type="submission" date="2020-03" db="EMBL/GenBank/DDBJ databases">
        <title>Sequencing and Assembly of Multiple Reported Metal-Biooxidizing Members of the Extremely Thermoacidophilic Archaeal Family Sulfolobaceae.</title>
        <authorList>
            <person name="Counts J.A."/>
            <person name="Kelly R.M."/>
        </authorList>
    </citation>
    <scope>NUCLEOTIDE SEQUENCE [LARGE SCALE GENOMIC DNA]</scope>
    <source>
        <strain evidence="10">HO1-1</strain>
    </source>
</reference>
<evidence type="ECO:0000256" key="5">
    <source>
        <dbReference type="ARBA" id="ARBA00023049"/>
    </source>
</evidence>
<dbReference type="Gene3D" id="3.30.2010.10">
    <property type="entry name" value="Metalloproteases ('zincins'), catalytic domain"/>
    <property type="match status" value="1"/>
</dbReference>
<evidence type="ECO:0000256" key="6">
    <source>
        <dbReference type="RuleBase" id="RU003983"/>
    </source>
</evidence>
<keyword evidence="7" id="KW-0472">Membrane</keyword>
<protein>
    <submittedName>
        <fullName evidence="9">Peptidase M48</fullName>
    </submittedName>
</protein>
<evidence type="ECO:0000313" key="10">
    <source>
        <dbReference type="Proteomes" id="UP000247586"/>
    </source>
</evidence>
<dbReference type="OrthoDB" id="34749at2157"/>
<sequence length="189" mass="21384">MNSIIFILLSLSFLWALYALIPAIILKRYVTYTSPVIHELVRVSGVRVRVVIKRDASVNAFSLPNNVIVITEGLANQGQDNLRSALAHEVGHLKGFHHVKTFLLLTCLTGISIFLIMNVNIIVGIVLMLIGIIIMRYTSRLFEFWADKYAVSLVGKSQYIQLLTLNMDPKERSTMFSTHPTIMNRLKKI</sequence>
<keyword evidence="4 6" id="KW-0862">Zinc</keyword>
<reference evidence="9 10" key="1">
    <citation type="submission" date="2018-05" db="EMBL/GenBank/DDBJ databases">
        <title>Complete Genome Sequences of Extremely Thermoacidophilic, Metal-Mobilizing Type-Strain Members of the Archaeal Family Sulfolobaceae: Acidianus brierleyi DSM-1651T, Acidianus sulfidivorans DSM-18786T, Metallosphaera hakonensis DSM-7519T, and Metallosphaera prunae DSM-10039T.</title>
        <authorList>
            <person name="Counts J.A."/>
            <person name="Kelly R.M."/>
        </authorList>
    </citation>
    <scope>NUCLEOTIDE SEQUENCE [LARGE SCALE GENOMIC DNA]</scope>
    <source>
        <strain evidence="9 10">HO1-1</strain>
    </source>
</reference>
<dbReference type="AlphaFoldDB" id="A0A2U9ITE3"/>
<feature type="transmembrane region" description="Helical" evidence="7">
    <location>
        <begin position="102"/>
        <end position="135"/>
    </location>
</feature>
<dbReference type="GO" id="GO:0051603">
    <property type="term" value="P:proteolysis involved in protein catabolic process"/>
    <property type="evidence" value="ECO:0007669"/>
    <property type="project" value="TreeGrafter"/>
</dbReference>
<dbReference type="GeneID" id="36834845"/>
<evidence type="ECO:0000256" key="1">
    <source>
        <dbReference type="ARBA" id="ARBA00022670"/>
    </source>
</evidence>
<evidence type="ECO:0000256" key="7">
    <source>
        <dbReference type="SAM" id="Phobius"/>
    </source>
</evidence>
<dbReference type="STRING" id="1293036.GCA_001315825_00956"/>
<keyword evidence="1 6" id="KW-0645">Protease</keyword>
<keyword evidence="5 6" id="KW-0482">Metalloprotease</keyword>
<evidence type="ECO:0000259" key="8">
    <source>
        <dbReference type="Pfam" id="PF01435"/>
    </source>
</evidence>
<reference evidence="10" key="2">
    <citation type="submission" date="2020-03" db="EMBL/GenBank/DDBJ databases">
        <title>Complete Genome Sequences of Extremely Thermoacidophilic, Metal-Mobilizing Type-Strain Members of the Archaeal Family Sulfolobaceae: Acidianus brierleyi DSM-1651T, Acidianus sulfidivorans DSM-18786T, Metallosphaera hakonensis DSM-7519T, and Metallosphaera prunae DSM-10039T.</title>
        <authorList>
            <person name="Counts J.A."/>
            <person name="Kelly R.M."/>
        </authorList>
    </citation>
    <scope>NUCLEOTIDE SEQUENCE [LARGE SCALE GENOMIC DNA]</scope>
    <source>
        <strain evidence="10">HO1-1</strain>
    </source>
</reference>
<organism evidence="9 10">
    <name type="scientific">Metallosphaera hakonensis JCM 8857 = DSM 7519</name>
    <dbReference type="NCBI Taxonomy" id="1293036"/>
    <lineage>
        <taxon>Archaea</taxon>
        <taxon>Thermoproteota</taxon>
        <taxon>Thermoprotei</taxon>
        <taxon>Sulfolobales</taxon>
        <taxon>Sulfolobaceae</taxon>
        <taxon>Metallosphaera</taxon>
    </lineage>
</organism>
<feature type="domain" description="Peptidase M48" evidence="8">
    <location>
        <begin position="48"/>
        <end position="189"/>
    </location>
</feature>
<keyword evidence="7" id="KW-0812">Transmembrane</keyword>
<dbReference type="GO" id="GO:0004222">
    <property type="term" value="F:metalloendopeptidase activity"/>
    <property type="evidence" value="ECO:0007669"/>
    <property type="project" value="InterPro"/>
</dbReference>
<name>A0A2U9ITE3_9CREN</name>
<dbReference type="InterPro" id="IPR001915">
    <property type="entry name" value="Peptidase_M48"/>
</dbReference>
<evidence type="ECO:0000256" key="4">
    <source>
        <dbReference type="ARBA" id="ARBA00022833"/>
    </source>
</evidence>
<evidence type="ECO:0000256" key="2">
    <source>
        <dbReference type="ARBA" id="ARBA00022723"/>
    </source>
</evidence>
<proteinExistence type="inferred from homology"/>
<comment type="similarity">
    <text evidence="6">Belongs to the peptidase M48 family.</text>
</comment>
<dbReference type="Pfam" id="PF01435">
    <property type="entry name" value="Peptidase_M48"/>
    <property type="match status" value="1"/>
</dbReference>
<dbReference type="PANTHER" id="PTHR22726">
    <property type="entry name" value="METALLOENDOPEPTIDASE OMA1"/>
    <property type="match status" value="1"/>
</dbReference>
<dbReference type="EMBL" id="CP029287">
    <property type="protein sequence ID" value="AWR99306.1"/>
    <property type="molecule type" value="Genomic_DNA"/>
</dbReference>